<evidence type="ECO:0000256" key="4">
    <source>
        <dbReference type="ARBA" id="ARBA00022989"/>
    </source>
</evidence>
<gene>
    <name evidence="8" type="ordered locus">Lcho_3540</name>
</gene>
<dbReference type="InterPro" id="IPR050638">
    <property type="entry name" value="AA-Vitamin_Transporters"/>
</dbReference>
<sequence>MPNASAAAFETPAARRRRESLGLWLGLLGVVIFAMTFPMTRLAVGPLDAPQLSPLFVTAARACGAGLLSLAYLRLSRAARPDRDEFRRYAVCAAGTVIGFPLFVGLALREVPAMHAAVVTGVLPLSTALFAAWHLRQRPSPAFWACAGLGCALVIGFAVWQGGGAPVLADLWLLLAVLSASAGYVAGAQLSVRRPAEHVISWVLVGSLPSTLPLTVWSWPQQPALPTAWAALGYVTVFSMWLGFFAWYRALVIGGTVRVSQVQLVQPFLALLMAVPILGEPLEPATVVFALAVLATVLLGKRMPVQQA</sequence>
<feature type="transmembrane region" description="Helical" evidence="6">
    <location>
        <begin position="21"/>
        <end position="40"/>
    </location>
</feature>
<name>B1Y493_LEPCP</name>
<evidence type="ECO:0000256" key="1">
    <source>
        <dbReference type="ARBA" id="ARBA00004141"/>
    </source>
</evidence>
<dbReference type="OrthoDB" id="9784288at2"/>
<evidence type="ECO:0000256" key="6">
    <source>
        <dbReference type="SAM" id="Phobius"/>
    </source>
</evidence>
<keyword evidence="3 6" id="KW-0812">Transmembrane</keyword>
<evidence type="ECO:0000313" key="8">
    <source>
        <dbReference type="EMBL" id="ACB35794.1"/>
    </source>
</evidence>
<keyword evidence="9" id="KW-1185">Reference proteome</keyword>
<dbReference type="InterPro" id="IPR037185">
    <property type="entry name" value="EmrE-like"/>
</dbReference>
<organism evidence="8 9">
    <name type="scientific">Leptothrix cholodnii (strain ATCC 51168 / LMG 8142 / SP-6)</name>
    <name type="common">Leptothrix discophora (strain SP-6)</name>
    <dbReference type="NCBI Taxonomy" id="395495"/>
    <lineage>
        <taxon>Bacteria</taxon>
        <taxon>Pseudomonadati</taxon>
        <taxon>Pseudomonadota</taxon>
        <taxon>Betaproteobacteria</taxon>
        <taxon>Burkholderiales</taxon>
        <taxon>Sphaerotilaceae</taxon>
        <taxon>Leptothrix</taxon>
    </lineage>
</organism>
<feature type="transmembrane region" description="Helical" evidence="6">
    <location>
        <begin position="86"/>
        <end position="108"/>
    </location>
</feature>
<comment type="similarity">
    <text evidence="2">Belongs to the EamA transporter family.</text>
</comment>
<dbReference type="SUPFAM" id="SSF103481">
    <property type="entry name" value="Multidrug resistance efflux transporter EmrE"/>
    <property type="match status" value="2"/>
</dbReference>
<dbReference type="Proteomes" id="UP000001693">
    <property type="component" value="Chromosome"/>
</dbReference>
<evidence type="ECO:0000256" key="2">
    <source>
        <dbReference type="ARBA" id="ARBA00007362"/>
    </source>
</evidence>
<dbReference type="PANTHER" id="PTHR32322:SF2">
    <property type="entry name" value="EAMA DOMAIN-CONTAINING PROTEIN"/>
    <property type="match status" value="1"/>
</dbReference>
<dbReference type="HOGENOM" id="CLU_056500_0_1_4"/>
<feature type="domain" description="EamA" evidence="7">
    <location>
        <begin position="169"/>
        <end position="299"/>
    </location>
</feature>
<evidence type="ECO:0000256" key="5">
    <source>
        <dbReference type="ARBA" id="ARBA00023136"/>
    </source>
</evidence>
<dbReference type="KEGG" id="lch:Lcho_3540"/>
<dbReference type="PANTHER" id="PTHR32322">
    <property type="entry name" value="INNER MEMBRANE TRANSPORTER"/>
    <property type="match status" value="1"/>
</dbReference>
<evidence type="ECO:0000256" key="3">
    <source>
        <dbReference type="ARBA" id="ARBA00022692"/>
    </source>
</evidence>
<dbReference type="eggNOG" id="COG0697">
    <property type="taxonomic scope" value="Bacteria"/>
</dbReference>
<feature type="transmembrane region" description="Helical" evidence="6">
    <location>
        <begin position="231"/>
        <end position="250"/>
    </location>
</feature>
<feature type="transmembrane region" description="Helical" evidence="6">
    <location>
        <begin position="199"/>
        <end position="219"/>
    </location>
</feature>
<evidence type="ECO:0000313" key="9">
    <source>
        <dbReference type="Proteomes" id="UP000001693"/>
    </source>
</evidence>
<feature type="transmembrane region" description="Helical" evidence="6">
    <location>
        <begin position="142"/>
        <end position="160"/>
    </location>
</feature>
<dbReference type="GO" id="GO:0016020">
    <property type="term" value="C:membrane"/>
    <property type="evidence" value="ECO:0007669"/>
    <property type="project" value="UniProtKB-SubCell"/>
</dbReference>
<dbReference type="RefSeq" id="WP_012348541.1">
    <property type="nucleotide sequence ID" value="NC_010524.1"/>
</dbReference>
<dbReference type="InterPro" id="IPR000620">
    <property type="entry name" value="EamA_dom"/>
</dbReference>
<keyword evidence="5 6" id="KW-0472">Membrane</keyword>
<proteinExistence type="inferred from homology"/>
<protein>
    <recommendedName>
        <fullName evidence="7">EamA domain-containing protein</fullName>
    </recommendedName>
</protein>
<feature type="domain" description="EamA" evidence="7">
    <location>
        <begin position="21"/>
        <end position="152"/>
    </location>
</feature>
<feature type="transmembrane region" description="Helical" evidence="6">
    <location>
        <begin position="114"/>
        <end position="135"/>
    </location>
</feature>
<evidence type="ECO:0000259" key="7">
    <source>
        <dbReference type="Pfam" id="PF00892"/>
    </source>
</evidence>
<comment type="subcellular location">
    <subcellularLocation>
        <location evidence="1">Membrane</location>
        <topology evidence="1">Multi-pass membrane protein</topology>
    </subcellularLocation>
</comment>
<feature type="transmembrane region" description="Helical" evidence="6">
    <location>
        <begin position="52"/>
        <end position="74"/>
    </location>
</feature>
<dbReference type="STRING" id="395495.Lcho_3540"/>
<dbReference type="Pfam" id="PF00892">
    <property type="entry name" value="EamA"/>
    <property type="match status" value="2"/>
</dbReference>
<feature type="transmembrane region" description="Helical" evidence="6">
    <location>
        <begin position="172"/>
        <end position="192"/>
    </location>
</feature>
<reference evidence="8 9" key="1">
    <citation type="submission" date="2008-03" db="EMBL/GenBank/DDBJ databases">
        <title>Complete sequence of Leptothrix cholodnii SP-6.</title>
        <authorList>
            <consortium name="US DOE Joint Genome Institute"/>
            <person name="Copeland A."/>
            <person name="Lucas S."/>
            <person name="Lapidus A."/>
            <person name="Glavina del Rio T."/>
            <person name="Dalin E."/>
            <person name="Tice H."/>
            <person name="Bruce D."/>
            <person name="Goodwin L."/>
            <person name="Pitluck S."/>
            <person name="Chertkov O."/>
            <person name="Brettin T."/>
            <person name="Detter J.C."/>
            <person name="Han C."/>
            <person name="Kuske C.R."/>
            <person name="Schmutz J."/>
            <person name="Larimer F."/>
            <person name="Land M."/>
            <person name="Hauser L."/>
            <person name="Kyrpides N."/>
            <person name="Lykidis A."/>
            <person name="Emerson D."/>
            <person name="Richardson P."/>
        </authorList>
    </citation>
    <scope>NUCLEOTIDE SEQUENCE [LARGE SCALE GENOMIC DNA]</scope>
    <source>
        <strain evidence="9">ATCC 51168 / LMG 8142 / SP-6</strain>
    </source>
</reference>
<accession>B1Y493</accession>
<keyword evidence="4 6" id="KW-1133">Transmembrane helix</keyword>
<dbReference type="AlphaFoldDB" id="B1Y493"/>
<dbReference type="EMBL" id="CP001013">
    <property type="protein sequence ID" value="ACB35794.1"/>
    <property type="molecule type" value="Genomic_DNA"/>
</dbReference>